<reference evidence="18" key="1">
    <citation type="submission" date="2017-02" db="UniProtKB">
        <authorList>
            <consortium name="WormBaseParasite"/>
        </authorList>
    </citation>
    <scope>IDENTIFICATION</scope>
</reference>
<dbReference type="GO" id="GO:0008233">
    <property type="term" value="F:peptidase activity"/>
    <property type="evidence" value="ECO:0007669"/>
    <property type="project" value="UniProtKB-KW"/>
</dbReference>
<evidence type="ECO:0000256" key="10">
    <source>
        <dbReference type="ARBA" id="ARBA00080645"/>
    </source>
</evidence>
<feature type="chain" id="PRO_5041039169" description="N(4)-(beta-N-acetylglucosaminyl)-L-asparaginase" evidence="14">
    <location>
        <begin position="20"/>
        <end position="356"/>
    </location>
</feature>
<evidence type="ECO:0000256" key="8">
    <source>
        <dbReference type="ARBA" id="ARBA00078726"/>
    </source>
</evidence>
<evidence type="ECO:0000313" key="16">
    <source>
        <dbReference type="Proteomes" id="UP000038040"/>
    </source>
</evidence>
<name>A0A0N4U937_DRAME</name>
<dbReference type="EC" id="3.5.1.26" evidence="7"/>
<dbReference type="STRING" id="318479.A0A0N4U937"/>
<feature type="binding site" evidence="12">
    <location>
        <begin position="270"/>
        <end position="273"/>
    </location>
    <ligand>
        <name>substrate</name>
    </ligand>
</feature>
<evidence type="ECO:0000256" key="12">
    <source>
        <dbReference type="PIRSR" id="PIRSR600246-2"/>
    </source>
</evidence>
<accession>A0A0N4U937</accession>
<evidence type="ECO:0000256" key="11">
    <source>
        <dbReference type="PIRSR" id="PIRSR600246-1"/>
    </source>
</evidence>
<dbReference type="GO" id="GO:0006508">
    <property type="term" value="P:proteolysis"/>
    <property type="evidence" value="ECO:0007669"/>
    <property type="project" value="UniProtKB-KW"/>
</dbReference>
<evidence type="ECO:0000313" key="15">
    <source>
        <dbReference type="EMBL" id="VDN57613.1"/>
    </source>
</evidence>
<keyword evidence="2" id="KW-0645">Protease</keyword>
<feature type="active site" description="Nucleophile" evidence="11">
    <location>
        <position position="219"/>
    </location>
</feature>
<comment type="similarity">
    <text evidence="1">Belongs to the Ntn-hydrolase family.</text>
</comment>
<keyword evidence="17" id="KW-1185">Reference proteome</keyword>
<evidence type="ECO:0000256" key="3">
    <source>
        <dbReference type="ARBA" id="ARBA00022801"/>
    </source>
</evidence>
<dbReference type="AlphaFoldDB" id="A0A0N4U937"/>
<dbReference type="Pfam" id="PF01112">
    <property type="entry name" value="Asparaginase_2"/>
    <property type="match status" value="1"/>
</dbReference>
<evidence type="ECO:0000256" key="6">
    <source>
        <dbReference type="ARBA" id="ARBA00053295"/>
    </source>
</evidence>
<evidence type="ECO:0000256" key="13">
    <source>
        <dbReference type="PIRSR" id="PIRSR600246-3"/>
    </source>
</evidence>
<reference evidence="15 17" key="2">
    <citation type="submission" date="2018-11" db="EMBL/GenBank/DDBJ databases">
        <authorList>
            <consortium name="Pathogen Informatics"/>
        </authorList>
    </citation>
    <scope>NUCLEOTIDE SEQUENCE [LARGE SCALE GENOMIC DNA]</scope>
</reference>
<dbReference type="Gene3D" id="3.60.20.30">
    <property type="entry name" value="(Glycosyl)asparaginase"/>
    <property type="match status" value="1"/>
</dbReference>
<comment type="catalytic activity">
    <reaction evidence="5">
        <text>N(4)-(beta-N-acetyl-D-glucosaminyl)-L-asparagine + H2O = N-acetyl-beta-D-glucosaminylamine + L-aspartate + H(+)</text>
        <dbReference type="Rhea" id="RHEA:11544"/>
        <dbReference type="ChEBI" id="CHEBI:15377"/>
        <dbReference type="ChEBI" id="CHEBI:15378"/>
        <dbReference type="ChEBI" id="CHEBI:15947"/>
        <dbReference type="ChEBI" id="CHEBI:29991"/>
        <dbReference type="ChEBI" id="CHEBI:58080"/>
        <dbReference type="EC" id="3.5.1.26"/>
    </reaction>
</comment>
<dbReference type="SUPFAM" id="SSF56235">
    <property type="entry name" value="N-terminal nucleophile aminohydrolases (Ntn hydrolases)"/>
    <property type="match status" value="1"/>
</dbReference>
<dbReference type="Proteomes" id="UP000038040">
    <property type="component" value="Unplaced"/>
</dbReference>
<feature type="signal peptide" evidence="14">
    <location>
        <begin position="1"/>
        <end position="19"/>
    </location>
</feature>
<evidence type="ECO:0000256" key="7">
    <source>
        <dbReference type="ARBA" id="ARBA00066729"/>
    </source>
</evidence>
<dbReference type="PANTHER" id="PTHR10188">
    <property type="entry name" value="L-ASPARAGINASE"/>
    <property type="match status" value="1"/>
</dbReference>
<dbReference type="Proteomes" id="UP000274756">
    <property type="component" value="Unassembled WGS sequence"/>
</dbReference>
<dbReference type="CDD" id="cd04513">
    <property type="entry name" value="Glycosylasparaginase"/>
    <property type="match status" value="1"/>
</dbReference>
<dbReference type="InterPro" id="IPR000246">
    <property type="entry name" value="Peptidase_T2"/>
</dbReference>
<evidence type="ECO:0000313" key="17">
    <source>
        <dbReference type="Proteomes" id="UP000274756"/>
    </source>
</evidence>
<dbReference type="GO" id="GO:0005764">
    <property type="term" value="C:lysosome"/>
    <property type="evidence" value="ECO:0007669"/>
    <property type="project" value="TreeGrafter"/>
</dbReference>
<evidence type="ECO:0000256" key="4">
    <source>
        <dbReference type="ARBA" id="ARBA00022813"/>
    </source>
</evidence>
<feature type="site" description="Cleavage; by autolysis" evidence="13">
    <location>
        <begin position="218"/>
        <end position="219"/>
    </location>
</feature>
<keyword evidence="4" id="KW-0068">Autocatalytic cleavage</keyword>
<organism evidence="16 18">
    <name type="scientific">Dracunculus medinensis</name>
    <name type="common">Guinea worm</name>
    <dbReference type="NCBI Taxonomy" id="318479"/>
    <lineage>
        <taxon>Eukaryota</taxon>
        <taxon>Metazoa</taxon>
        <taxon>Ecdysozoa</taxon>
        <taxon>Nematoda</taxon>
        <taxon>Chromadorea</taxon>
        <taxon>Rhabditida</taxon>
        <taxon>Spirurina</taxon>
        <taxon>Dracunculoidea</taxon>
        <taxon>Dracunculidae</taxon>
        <taxon>Dracunculus</taxon>
    </lineage>
</organism>
<protein>
    <recommendedName>
        <fullName evidence="7">N(4)-(beta-N-acetylglucosaminyl)-L-asparaginase</fullName>
        <ecNumber evidence="7">3.5.1.26</ecNumber>
    </recommendedName>
    <alternativeName>
        <fullName evidence="9">Aspartylglucosaminidase</fullName>
    </alternativeName>
    <alternativeName>
        <fullName evidence="8">Glycosylasparaginase</fullName>
    </alternativeName>
    <alternativeName>
        <fullName evidence="10">N4-(N-acetyl-beta-glucosaminyl)-L-asparagine amidase</fullName>
    </alternativeName>
</protein>
<dbReference type="EMBL" id="UYYG01001161">
    <property type="protein sequence ID" value="VDN57613.1"/>
    <property type="molecule type" value="Genomic_DNA"/>
</dbReference>
<dbReference type="PANTHER" id="PTHR10188:SF6">
    <property type="entry name" value="N(4)-(BETA-N-ACETYLGLUCOSAMINYL)-L-ASPARAGINASE"/>
    <property type="match status" value="1"/>
</dbReference>
<feature type="binding site" evidence="12">
    <location>
        <begin position="247"/>
        <end position="250"/>
    </location>
    <ligand>
        <name>substrate</name>
    </ligand>
</feature>
<evidence type="ECO:0000256" key="5">
    <source>
        <dbReference type="ARBA" id="ARBA00050421"/>
    </source>
</evidence>
<dbReference type="OrthoDB" id="188713at2759"/>
<dbReference type="FunFam" id="3.60.20.30:FF:000003">
    <property type="entry name" value="N(4)-(Beta-N-acetylglucosaminyl)-L-asparaginase isoform X1"/>
    <property type="match status" value="1"/>
</dbReference>
<evidence type="ECO:0000256" key="14">
    <source>
        <dbReference type="SAM" id="SignalP"/>
    </source>
</evidence>
<dbReference type="InterPro" id="IPR029055">
    <property type="entry name" value="Ntn_hydrolases_N"/>
</dbReference>
<comment type="function">
    <text evidence="6">Cleaves the GlcNAc-Asn bond which joins oligosaccharides to the peptide of asparagine-linked glycoproteins.</text>
</comment>
<dbReference type="GO" id="GO:0003948">
    <property type="term" value="F:N4-(beta-N-acetylglucosaminyl)-L-asparaginase activity"/>
    <property type="evidence" value="ECO:0007669"/>
    <property type="project" value="UniProtKB-EC"/>
</dbReference>
<keyword evidence="3" id="KW-0378">Hydrolase</keyword>
<keyword evidence="14" id="KW-0732">Signal</keyword>
<evidence type="ECO:0000256" key="2">
    <source>
        <dbReference type="ARBA" id="ARBA00022670"/>
    </source>
</evidence>
<dbReference type="WBParaSite" id="DME_0000358101-mRNA-1">
    <property type="protein sequence ID" value="DME_0000358101-mRNA-1"/>
    <property type="gene ID" value="DME_0000358101"/>
</dbReference>
<proteinExistence type="inferred from homology"/>
<evidence type="ECO:0000256" key="9">
    <source>
        <dbReference type="ARBA" id="ARBA00079301"/>
    </source>
</evidence>
<gene>
    <name evidence="15" type="ORF">DME_LOCUS7586</name>
</gene>
<sequence length="356" mass="38711">MLLLCKFVLLLVGISYVNAEVWPTVVATWASDDFKAAVYSAYEKLISSNDRIKALIEGLSSCERLQCDGTVGYGGSPDEAGIVRLDALIFDGVGHKVGAVGSLANIRDAARVAHAVMKYTKHTLLVGDDATKFAIEMGFKQQTLSTNHSNELFTGWKERKCQPNFRMNVVPDARTNCGPYHPRDFTNCLENNFSVRYFLLLFFSFCEDVGFHGDKSHDTIGMIVLDRNGDFAAGTSTNGAIHKIPGRIGDSPIPGAGAYVDNEIGAAVGTGNGDILMRFAPTYQAVESMRSGFSSQKSAEIVIHRIALAYPDFFGAIVAVSKTGEYGAACHGMDSFDYSFRNKHSNKVKVITVKCI</sequence>
<evidence type="ECO:0000256" key="1">
    <source>
        <dbReference type="ARBA" id="ARBA00010872"/>
    </source>
</evidence>
<evidence type="ECO:0000313" key="18">
    <source>
        <dbReference type="WBParaSite" id="DME_0000358101-mRNA-1"/>
    </source>
</evidence>